<dbReference type="PROSITE" id="PS00028">
    <property type="entry name" value="ZINC_FINGER_C2H2_1"/>
    <property type="match status" value="2"/>
</dbReference>
<protein>
    <submittedName>
        <fullName evidence="4">C2H2-type domain-containing protein</fullName>
    </submittedName>
</protein>
<dbReference type="InterPro" id="IPR044286">
    <property type="entry name" value="SINL_plant"/>
</dbReference>
<dbReference type="PANTHER" id="PTHR46632">
    <property type="entry name" value="E3 UBIQUITIN-PROTEIN LIGASE SINA-LIKE 4"/>
    <property type="match status" value="1"/>
</dbReference>
<dbReference type="SMART" id="SM00355">
    <property type="entry name" value="ZnF_C2H2"/>
    <property type="match status" value="6"/>
</dbReference>
<evidence type="ECO:0000313" key="4">
    <source>
        <dbReference type="WBParaSite" id="L893_g13660.t1"/>
    </source>
</evidence>
<evidence type="ECO:0000256" key="1">
    <source>
        <dbReference type="SAM" id="MobiDB-lite"/>
    </source>
</evidence>
<reference evidence="4" key="1">
    <citation type="submission" date="2016-11" db="UniProtKB">
        <authorList>
            <consortium name="WormBaseParasite"/>
        </authorList>
    </citation>
    <scope>IDENTIFICATION</scope>
</reference>
<dbReference type="InterPro" id="IPR013087">
    <property type="entry name" value="Znf_C2H2_type"/>
</dbReference>
<proteinExistence type="predicted"/>
<dbReference type="Proteomes" id="UP000095287">
    <property type="component" value="Unplaced"/>
</dbReference>
<evidence type="ECO:0000313" key="3">
    <source>
        <dbReference type="Proteomes" id="UP000095287"/>
    </source>
</evidence>
<sequence>MSNPIRKRYRKPPITKGITQCHTRRFSILSMFVVYAPNPGSKKNPSMNPRCYECDEIVEGFIERRSHAAAHLDLACQCVFQDCSFSGSPKQLYLHFNVEGFMERRSHAAAHLDLACQCVFEDCSFSGSPKQLYLHFNFTHGSSVATLSDEQLKEFKKAKTEYNEAIKEAMATYFPPKDVSVMESTTREDSEAILERPSSGGEDENANDAKKDKKKVSAREPMESQLPKTKDQCAKCGKRVRSTAGRRIHVAKHLRTGYECVFEGCKHKADPTTFYQHFASKHLTKVQNLSEEQQAEFVKMKAHYKRAMKAARSKYFPDIPIGRVGLKKTEKVVESDPGSSRESSISDESASDEEEEPAKNVKELKKKKSRGKPQDSQRSKEADSTQGKTKRELLDTQCTECGKEIRSYVGRRTHVALHLKLKCKCIFEDCEYASTPNNLYAHFSSEHFTKVESFSKEQLIEFNTEKAHFSRTLREVMAKYFPSTDRPRAESEDSDSEADTKR</sequence>
<name>A0A1I7Y800_9BILA</name>
<evidence type="ECO:0000259" key="2">
    <source>
        <dbReference type="PROSITE" id="PS00028"/>
    </source>
</evidence>
<accession>A0A1I7Y800</accession>
<feature type="compositionally biased region" description="Basic and acidic residues" evidence="1">
    <location>
        <begin position="207"/>
        <end position="231"/>
    </location>
</feature>
<feature type="region of interest" description="Disordered" evidence="1">
    <location>
        <begin position="184"/>
        <end position="231"/>
    </location>
</feature>
<feature type="compositionally biased region" description="Basic and acidic residues" evidence="1">
    <location>
        <begin position="185"/>
        <end position="194"/>
    </location>
</feature>
<keyword evidence="3" id="KW-1185">Reference proteome</keyword>
<dbReference type="PANTHER" id="PTHR46632:SF16">
    <property type="entry name" value="E3 UBIQUITIN-PROTEIN LIGASE SINA-LIKE 10"/>
    <property type="match status" value="1"/>
</dbReference>
<feature type="domain" description="C2H2-type" evidence="2">
    <location>
        <begin position="233"/>
        <end position="253"/>
    </location>
</feature>
<dbReference type="WBParaSite" id="L893_g13660.t1">
    <property type="protein sequence ID" value="L893_g13660.t1"/>
    <property type="gene ID" value="L893_g13660"/>
</dbReference>
<dbReference type="AlphaFoldDB" id="A0A1I7Y800"/>
<feature type="compositionally biased region" description="Acidic residues" evidence="1">
    <location>
        <begin position="492"/>
        <end position="502"/>
    </location>
</feature>
<feature type="compositionally biased region" description="Basic and acidic residues" evidence="1">
    <location>
        <begin position="372"/>
        <end position="391"/>
    </location>
</feature>
<feature type="region of interest" description="Disordered" evidence="1">
    <location>
        <begin position="328"/>
        <end position="391"/>
    </location>
</feature>
<organism evidence="3 4">
    <name type="scientific">Steinernema glaseri</name>
    <dbReference type="NCBI Taxonomy" id="37863"/>
    <lineage>
        <taxon>Eukaryota</taxon>
        <taxon>Metazoa</taxon>
        <taxon>Ecdysozoa</taxon>
        <taxon>Nematoda</taxon>
        <taxon>Chromadorea</taxon>
        <taxon>Rhabditida</taxon>
        <taxon>Tylenchina</taxon>
        <taxon>Panagrolaimomorpha</taxon>
        <taxon>Strongyloidoidea</taxon>
        <taxon>Steinernematidae</taxon>
        <taxon>Steinernema</taxon>
    </lineage>
</organism>
<feature type="region of interest" description="Disordered" evidence="1">
    <location>
        <begin position="480"/>
        <end position="502"/>
    </location>
</feature>
<feature type="domain" description="C2H2-type" evidence="2">
    <location>
        <begin position="398"/>
        <end position="418"/>
    </location>
</feature>
<feature type="compositionally biased region" description="Low complexity" evidence="1">
    <location>
        <begin position="335"/>
        <end position="348"/>
    </location>
</feature>